<evidence type="ECO:0000256" key="9">
    <source>
        <dbReference type="ARBA" id="ARBA00023040"/>
    </source>
</evidence>
<evidence type="ECO:0000313" key="17">
    <source>
        <dbReference type="Proteomes" id="UP000002279"/>
    </source>
</evidence>
<reference evidence="16" key="3">
    <citation type="submission" date="2025-09" db="UniProtKB">
        <authorList>
            <consortium name="Ensembl"/>
        </authorList>
    </citation>
    <scope>IDENTIFICATION</scope>
    <source>
        <strain evidence="16">Glennie</strain>
    </source>
</reference>
<evidence type="ECO:0000256" key="1">
    <source>
        <dbReference type="ARBA" id="ARBA00002936"/>
    </source>
</evidence>
<dbReference type="PRINTS" id="PR00245">
    <property type="entry name" value="OLFACTORYR"/>
</dbReference>
<dbReference type="InterPro" id="IPR000725">
    <property type="entry name" value="Olfact_rcpt"/>
</dbReference>
<dbReference type="RefSeq" id="XP_001521323.2">
    <property type="nucleotide sequence ID" value="XM_001521273.2"/>
</dbReference>
<evidence type="ECO:0000313" key="16">
    <source>
        <dbReference type="Ensembl" id="ENSOANP00000018127.2"/>
    </source>
</evidence>
<dbReference type="eggNOG" id="ENOG502SHXQ">
    <property type="taxonomic scope" value="Eukaryota"/>
</dbReference>
<name>F7A524_ORNAN</name>
<feature type="transmembrane region" description="Helical" evidence="14">
    <location>
        <begin position="59"/>
        <end position="77"/>
    </location>
</feature>
<evidence type="ECO:0000256" key="4">
    <source>
        <dbReference type="ARBA" id="ARBA00022475"/>
    </source>
</evidence>
<comment type="subcellular location">
    <subcellularLocation>
        <location evidence="2 14">Cell membrane</location>
        <topology evidence="2 14">Multi-pass membrane protein</topology>
    </subcellularLocation>
</comment>
<keyword evidence="17" id="KW-1185">Reference proteome</keyword>
<dbReference type="FunFam" id="1.20.1070.10:FF:000037">
    <property type="entry name" value="Olfactory receptor"/>
    <property type="match status" value="1"/>
</dbReference>
<evidence type="ECO:0000256" key="7">
    <source>
        <dbReference type="ARBA" id="ARBA00022725"/>
    </source>
</evidence>
<dbReference type="PROSITE" id="PS00237">
    <property type="entry name" value="G_PROTEIN_RECEP_F1_1"/>
    <property type="match status" value="1"/>
</dbReference>
<dbReference type="GO" id="GO:0005549">
    <property type="term" value="F:odorant binding"/>
    <property type="evidence" value="ECO:0000318"/>
    <property type="project" value="GO_Central"/>
</dbReference>
<dbReference type="InParanoid" id="F7A524"/>
<dbReference type="OrthoDB" id="5967898at2759"/>
<comment type="similarity">
    <text evidence="3 13">Belongs to the G-protein coupled receptor 1 family.</text>
</comment>
<evidence type="ECO:0000259" key="15">
    <source>
        <dbReference type="PROSITE" id="PS50262"/>
    </source>
</evidence>
<dbReference type="Ensembl" id="ENSOANT00000018130.3">
    <property type="protein sequence ID" value="ENSOANP00000018127.2"/>
    <property type="gene ID" value="ENSOANG00000011445.3"/>
</dbReference>
<organism evidence="16 17">
    <name type="scientific">Ornithorhynchus anatinus</name>
    <name type="common">Duckbill platypus</name>
    <dbReference type="NCBI Taxonomy" id="9258"/>
    <lineage>
        <taxon>Eukaryota</taxon>
        <taxon>Metazoa</taxon>
        <taxon>Chordata</taxon>
        <taxon>Craniata</taxon>
        <taxon>Vertebrata</taxon>
        <taxon>Euteleostomi</taxon>
        <taxon>Mammalia</taxon>
        <taxon>Monotremata</taxon>
        <taxon>Ornithorhynchidae</taxon>
        <taxon>Ornithorhynchus</taxon>
    </lineage>
</organism>
<evidence type="ECO:0000256" key="2">
    <source>
        <dbReference type="ARBA" id="ARBA00004651"/>
    </source>
</evidence>
<dbReference type="STRING" id="9258.ENSOANP00000018127"/>
<feature type="transmembrane region" description="Helical" evidence="14">
    <location>
        <begin position="23"/>
        <end position="47"/>
    </location>
</feature>
<evidence type="ECO:0000256" key="12">
    <source>
        <dbReference type="ARBA" id="ARBA00023224"/>
    </source>
</evidence>
<dbReference type="GO" id="GO:0004930">
    <property type="term" value="F:G protein-coupled receptor activity"/>
    <property type="evidence" value="ECO:0007669"/>
    <property type="project" value="UniProtKB-KW"/>
</dbReference>
<dbReference type="PRINTS" id="PR00237">
    <property type="entry name" value="GPCRRHODOPSN"/>
</dbReference>
<keyword evidence="6 13" id="KW-0812">Transmembrane</keyword>
<keyword evidence="4 14" id="KW-1003">Cell membrane</keyword>
<evidence type="ECO:0000256" key="5">
    <source>
        <dbReference type="ARBA" id="ARBA00022606"/>
    </source>
</evidence>
<gene>
    <name evidence="16" type="primary">LOC100092796</name>
</gene>
<dbReference type="GO" id="GO:0005886">
    <property type="term" value="C:plasma membrane"/>
    <property type="evidence" value="ECO:0007669"/>
    <property type="project" value="UniProtKB-SubCell"/>
</dbReference>
<keyword evidence="10 14" id="KW-0472">Membrane</keyword>
<keyword evidence="9 13" id="KW-0297">G-protein coupled receptor</keyword>
<dbReference type="Proteomes" id="UP000002279">
    <property type="component" value="Chromosome X5"/>
</dbReference>
<feature type="domain" description="G-protein coupled receptors family 1 profile" evidence="15">
    <location>
        <begin position="39"/>
        <end position="288"/>
    </location>
</feature>
<keyword evidence="12 13" id="KW-0807">Transducer</keyword>
<evidence type="ECO:0000256" key="6">
    <source>
        <dbReference type="ARBA" id="ARBA00022692"/>
    </source>
</evidence>
<comment type="function">
    <text evidence="1">Odorant receptor.</text>
</comment>
<dbReference type="Gene3D" id="1.20.1070.10">
    <property type="entry name" value="Rhodopsin 7-helix transmembrane proteins"/>
    <property type="match status" value="1"/>
</dbReference>
<dbReference type="CDD" id="cd15227">
    <property type="entry name" value="7tmA_OR14-like"/>
    <property type="match status" value="1"/>
</dbReference>
<evidence type="ECO:0000256" key="11">
    <source>
        <dbReference type="ARBA" id="ARBA00023170"/>
    </source>
</evidence>
<dbReference type="OMA" id="HYETIMI"/>
<evidence type="ECO:0000256" key="14">
    <source>
        <dbReference type="RuleBase" id="RU363047"/>
    </source>
</evidence>
<dbReference type="InterPro" id="IPR000276">
    <property type="entry name" value="GPCR_Rhodpsn"/>
</dbReference>
<evidence type="ECO:0000256" key="3">
    <source>
        <dbReference type="ARBA" id="ARBA00010663"/>
    </source>
</evidence>
<dbReference type="Pfam" id="PF13853">
    <property type="entry name" value="7tm_4"/>
    <property type="match status" value="1"/>
</dbReference>
<dbReference type="GO" id="GO:0004984">
    <property type="term" value="F:olfactory receptor activity"/>
    <property type="evidence" value="ECO:0000318"/>
    <property type="project" value="GO_Central"/>
</dbReference>
<evidence type="ECO:0000256" key="8">
    <source>
        <dbReference type="ARBA" id="ARBA00022989"/>
    </source>
</evidence>
<accession>F7A524</accession>
<feature type="transmembrane region" description="Helical" evidence="14">
    <location>
        <begin position="195"/>
        <end position="217"/>
    </location>
</feature>
<feature type="transmembrane region" description="Helical" evidence="14">
    <location>
        <begin position="238"/>
        <end position="258"/>
    </location>
</feature>
<evidence type="ECO:0000256" key="10">
    <source>
        <dbReference type="ARBA" id="ARBA00023136"/>
    </source>
</evidence>
<dbReference type="GeneTree" id="ENSGT01050000244828"/>
<feature type="transmembrane region" description="Helical" evidence="14">
    <location>
        <begin position="89"/>
        <end position="113"/>
    </location>
</feature>
<dbReference type="GeneID" id="100092796"/>
<reference evidence="16 17" key="1">
    <citation type="journal article" date="2008" name="Nature">
        <title>Genome analysis of the platypus reveals unique signatures of evolution.</title>
        <authorList>
            <person name="Warren W.C."/>
            <person name="Hillier L.W."/>
            <person name="Marshall Graves J.A."/>
            <person name="Birney E."/>
            <person name="Ponting C.P."/>
            <person name="Grutzner F."/>
            <person name="Belov K."/>
            <person name="Miller W."/>
            <person name="Clarke L."/>
            <person name="Chinwalla A.T."/>
            <person name="Yang S.P."/>
            <person name="Heger A."/>
            <person name="Locke D.P."/>
            <person name="Miethke P."/>
            <person name="Waters P.D."/>
            <person name="Veyrunes F."/>
            <person name="Fulton L."/>
            <person name="Fulton B."/>
            <person name="Graves T."/>
            <person name="Wallis J."/>
            <person name="Puente X.S."/>
            <person name="Lopez-Otin C."/>
            <person name="Ordonez G.R."/>
            <person name="Eichler E.E."/>
            <person name="Chen L."/>
            <person name="Cheng Z."/>
            <person name="Deakin J.E."/>
            <person name="Alsop A."/>
            <person name="Thompson K."/>
            <person name="Kirby P."/>
            <person name="Papenfuss A.T."/>
            <person name="Wakefield M.J."/>
            <person name="Olender T."/>
            <person name="Lancet D."/>
            <person name="Huttley G.A."/>
            <person name="Smit A.F."/>
            <person name="Pask A."/>
            <person name="Temple-Smith P."/>
            <person name="Batzer M.A."/>
            <person name="Walker J.A."/>
            <person name="Konkel M.K."/>
            <person name="Harris R.S."/>
            <person name="Whittington C.M."/>
            <person name="Wong E.S."/>
            <person name="Gemmell N.J."/>
            <person name="Buschiazzo E."/>
            <person name="Vargas Jentzsch I.M."/>
            <person name="Merkel A."/>
            <person name="Schmitz J."/>
            <person name="Zemann A."/>
            <person name="Churakov G."/>
            <person name="Kriegs J.O."/>
            <person name="Brosius J."/>
            <person name="Murchison E.P."/>
            <person name="Sachidanandam R."/>
            <person name="Smith C."/>
            <person name="Hannon G.J."/>
            <person name="Tsend-Ayush E."/>
            <person name="McMillan D."/>
            <person name="Attenborough R."/>
            <person name="Rens W."/>
            <person name="Ferguson-Smith M."/>
            <person name="Lefevre C.M."/>
            <person name="Sharp J.A."/>
            <person name="Nicholas K.R."/>
            <person name="Ray D.A."/>
            <person name="Kube M."/>
            <person name="Reinhardt R."/>
            <person name="Pringle T.H."/>
            <person name="Taylor J."/>
            <person name="Jones R.C."/>
            <person name="Nixon B."/>
            <person name="Dacheux J.L."/>
            <person name="Niwa H."/>
            <person name="Sekita Y."/>
            <person name="Huang X."/>
            <person name="Stark A."/>
            <person name="Kheradpour P."/>
            <person name="Kellis M."/>
            <person name="Flicek P."/>
            <person name="Chen Y."/>
            <person name="Webber C."/>
            <person name="Hardison R."/>
            <person name="Nelson J."/>
            <person name="Hallsworth-Pepin K."/>
            <person name="Delehaunty K."/>
            <person name="Markovic C."/>
            <person name="Minx P."/>
            <person name="Feng Y."/>
            <person name="Kremitzki C."/>
            <person name="Mitreva M."/>
            <person name="Glasscock J."/>
            <person name="Wylie T."/>
            <person name="Wohldmann P."/>
            <person name="Thiru P."/>
            <person name="Nhan M.N."/>
            <person name="Pohl C.S."/>
            <person name="Smith S.M."/>
            <person name="Hou S."/>
            <person name="Nefedov M."/>
            <person name="de Jong P.J."/>
            <person name="Renfree M.B."/>
            <person name="Mardis E.R."/>
            <person name="Wilson R.K."/>
        </authorList>
    </citation>
    <scope>NUCLEOTIDE SEQUENCE [LARGE SCALE GENOMIC DNA]</scope>
    <source>
        <strain evidence="16 17">Glennie</strain>
    </source>
</reference>
<keyword evidence="5 14" id="KW-0716">Sensory transduction</keyword>
<sequence>MDNCTSVTEFFLLGFSNSRELQLVYATMFLLVYLASLMGNLLIITVITHDRHLHTPMYFFLKNLSFIDLCYISVTVPKSILNGLTGSGSISLLGCVLQVFWVTFLACAELLLLTAMSYDRYIAICCPLRYDSIMNRGASVKMVAVSWLGGSFNGFLHTAASCTLPFCGSNVIHQFFCEIPQLLKLSSSRRNVPELAVTVVSAVLVLFSFIAIIISYVRIFSAVMKISSVEGQSKAFSTCLPHLLVFTTFLITCVFEYLKPTSDSPSILDVLLSVFYTVVPPTLNPLIYSLRNMDMKAAIGKFMGSCRIR</sequence>
<dbReference type="InterPro" id="IPR050516">
    <property type="entry name" value="Olfactory_GPCR"/>
</dbReference>
<dbReference type="KEGG" id="oaa:100092796"/>
<reference evidence="16" key="2">
    <citation type="submission" date="2025-08" db="UniProtKB">
        <authorList>
            <consortium name="Ensembl"/>
        </authorList>
    </citation>
    <scope>IDENTIFICATION</scope>
    <source>
        <strain evidence="16">Glennie</strain>
    </source>
</reference>
<dbReference type="InterPro" id="IPR017452">
    <property type="entry name" value="GPCR_Rhodpsn_7TM"/>
</dbReference>
<keyword evidence="7 14" id="KW-0552">Olfaction</keyword>
<dbReference type="AlphaFoldDB" id="F7A524"/>
<evidence type="ECO:0000256" key="13">
    <source>
        <dbReference type="RuleBase" id="RU000688"/>
    </source>
</evidence>
<dbReference type="HOGENOM" id="CLU_012526_1_2_1"/>
<proteinExistence type="inferred from homology"/>
<dbReference type="PANTHER" id="PTHR26452">
    <property type="entry name" value="OLFACTORY RECEPTOR"/>
    <property type="match status" value="1"/>
</dbReference>
<dbReference type="SUPFAM" id="SSF81321">
    <property type="entry name" value="Family A G protein-coupled receptor-like"/>
    <property type="match status" value="1"/>
</dbReference>
<dbReference type="FunFam" id="1.10.1220.70:FF:000001">
    <property type="entry name" value="Olfactory receptor"/>
    <property type="match status" value="1"/>
</dbReference>
<keyword evidence="8 14" id="KW-1133">Transmembrane helix</keyword>
<keyword evidence="11 13" id="KW-0675">Receptor</keyword>
<protein>
    <recommendedName>
        <fullName evidence="14">Olfactory receptor</fullName>
    </recommendedName>
</protein>
<feature type="transmembrane region" description="Helical" evidence="14">
    <location>
        <begin position="270"/>
        <end position="290"/>
    </location>
</feature>
<feature type="transmembrane region" description="Helical" evidence="14">
    <location>
        <begin position="138"/>
        <end position="156"/>
    </location>
</feature>
<dbReference type="PROSITE" id="PS50262">
    <property type="entry name" value="G_PROTEIN_RECEP_F1_2"/>
    <property type="match status" value="1"/>
</dbReference>